<reference evidence="1 2" key="1">
    <citation type="submission" date="2018-08" db="EMBL/GenBank/DDBJ databases">
        <title>Recombination of ecologically and evolutionarily significant loci maintains genetic cohesion in the Pseudomonas syringae species complex.</title>
        <authorList>
            <person name="Dillon M."/>
            <person name="Thakur S."/>
            <person name="Almeida R.N.D."/>
            <person name="Weir B.S."/>
            <person name="Guttman D.S."/>
        </authorList>
    </citation>
    <scope>NUCLEOTIDE SEQUENCE [LARGE SCALE GENOMIC DNA]</scope>
    <source>
        <strain evidence="1 2">ICMP 15201</strain>
    </source>
</reference>
<name>A0AB37Q1R2_PSECA</name>
<sequence length="120" mass="13891">MVLHQSLSRRNNCYPIKLLWDASPESVKYKVYTWFREIAEVTGTEFTSKGYNRFHLKAVDAAGRLSAAKGYVFSFRLHDRDRGCFLHYQNAFHNKKAPNNPLRIKIRKALLRAVSRAACS</sequence>
<evidence type="ECO:0000313" key="2">
    <source>
        <dbReference type="Proteomes" id="UP000269335"/>
    </source>
</evidence>
<gene>
    <name evidence="1" type="ORF">ALQ53_02166</name>
</gene>
<proteinExistence type="predicted"/>
<dbReference type="AlphaFoldDB" id="A0AB37Q1R2"/>
<dbReference type="Proteomes" id="UP000269335">
    <property type="component" value="Unassembled WGS sequence"/>
</dbReference>
<comment type="caution">
    <text evidence="1">The sequence shown here is derived from an EMBL/GenBank/DDBJ whole genome shotgun (WGS) entry which is preliminary data.</text>
</comment>
<evidence type="ECO:0000313" key="1">
    <source>
        <dbReference type="EMBL" id="RMN75211.1"/>
    </source>
</evidence>
<protein>
    <submittedName>
        <fullName evidence="1">Uncharacterized protein</fullName>
    </submittedName>
</protein>
<accession>A0AB37Q1R2</accession>
<dbReference type="EMBL" id="RBPH01000288">
    <property type="protein sequence ID" value="RMN75211.1"/>
    <property type="molecule type" value="Genomic_DNA"/>
</dbReference>
<organism evidence="1 2">
    <name type="scientific">Pseudomonas cannabina</name>
    <dbReference type="NCBI Taxonomy" id="86840"/>
    <lineage>
        <taxon>Bacteria</taxon>
        <taxon>Pseudomonadati</taxon>
        <taxon>Pseudomonadota</taxon>
        <taxon>Gammaproteobacteria</taxon>
        <taxon>Pseudomonadales</taxon>
        <taxon>Pseudomonadaceae</taxon>
        <taxon>Pseudomonas</taxon>
    </lineage>
</organism>